<dbReference type="Gene3D" id="2.30.29.30">
    <property type="entry name" value="Pleckstrin-homology domain (PH domain)/Phosphotyrosine-binding domain (PTB)"/>
    <property type="match status" value="1"/>
</dbReference>
<dbReference type="InterPro" id="IPR046349">
    <property type="entry name" value="C1-like_sf"/>
</dbReference>
<evidence type="ECO:0000256" key="12">
    <source>
        <dbReference type="ARBA" id="ARBA00023054"/>
    </source>
</evidence>
<feature type="region of interest" description="Disordered" evidence="16">
    <location>
        <begin position="1701"/>
        <end position="1720"/>
    </location>
</feature>
<keyword evidence="4" id="KW-0597">Phosphoprotein</keyword>
<keyword evidence="12 15" id="KW-0175">Coiled coil</keyword>
<dbReference type="Pfam" id="PF00130">
    <property type="entry name" value="C1_1"/>
    <property type="match status" value="1"/>
</dbReference>
<feature type="domain" description="AGC-kinase C-terminal" evidence="22">
    <location>
        <begin position="239"/>
        <end position="308"/>
    </location>
</feature>
<dbReference type="Gene3D" id="1.10.510.10">
    <property type="entry name" value="Transferase(Phosphotransferase) domain 1"/>
    <property type="match status" value="1"/>
</dbReference>
<dbReference type="InterPro" id="IPR050839">
    <property type="entry name" value="Rho-assoc_Ser/Thr_Kinase"/>
</dbReference>
<comment type="catalytic activity">
    <reaction evidence="14">
        <text>L-seryl-[protein] + ATP = O-phospho-L-seryl-[protein] + ADP + H(+)</text>
        <dbReference type="Rhea" id="RHEA:17989"/>
        <dbReference type="Rhea" id="RHEA-COMP:9863"/>
        <dbReference type="Rhea" id="RHEA-COMP:11604"/>
        <dbReference type="ChEBI" id="CHEBI:15378"/>
        <dbReference type="ChEBI" id="CHEBI:29999"/>
        <dbReference type="ChEBI" id="CHEBI:30616"/>
        <dbReference type="ChEBI" id="CHEBI:83421"/>
        <dbReference type="ChEBI" id="CHEBI:456216"/>
        <dbReference type="EC" id="2.7.11.1"/>
    </reaction>
</comment>
<dbReference type="Pfam" id="PF15796">
    <property type="entry name" value="KELK"/>
    <property type="match status" value="1"/>
</dbReference>
<evidence type="ECO:0000256" key="11">
    <source>
        <dbReference type="ARBA" id="ARBA00022840"/>
    </source>
</evidence>
<dbReference type="InterPro" id="IPR001180">
    <property type="entry name" value="CNH_dom"/>
</dbReference>
<keyword evidence="8" id="KW-0863">Zinc-finger</keyword>
<keyword evidence="3" id="KW-0723">Serine/threonine-protein kinase</keyword>
<dbReference type="GO" id="GO:0004674">
    <property type="term" value="F:protein serine/threonine kinase activity"/>
    <property type="evidence" value="ECO:0007669"/>
    <property type="project" value="UniProtKB-KW"/>
</dbReference>
<dbReference type="InterPro" id="IPR011993">
    <property type="entry name" value="PH-like_dom_sf"/>
</dbReference>
<dbReference type="GO" id="GO:0005856">
    <property type="term" value="C:cytoskeleton"/>
    <property type="evidence" value="ECO:0007669"/>
    <property type="project" value="TreeGrafter"/>
</dbReference>
<protein>
    <recommendedName>
        <fullName evidence="2">non-specific serine/threonine protein kinase</fullName>
        <ecNumber evidence="2">2.7.11.1</ecNumber>
    </recommendedName>
</protein>
<dbReference type="SUPFAM" id="SSF56112">
    <property type="entry name" value="Protein kinase-like (PK-like)"/>
    <property type="match status" value="1"/>
</dbReference>
<name>A0A813VXL7_9BILA</name>
<dbReference type="PROSITE" id="PS00108">
    <property type="entry name" value="PROTEIN_KINASE_ST"/>
    <property type="match status" value="1"/>
</dbReference>
<evidence type="ECO:0000256" key="16">
    <source>
        <dbReference type="SAM" id="MobiDB-lite"/>
    </source>
</evidence>
<dbReference type="PROSITE" id="PS51285">
    <property type="entry name" value="AGC_KINASE_CTER"/>
    <property type="match status" value="1"/>
</dbReference>
<dbReference type="SMART" id="SM00220">
    <property type="entry name" value="S_TKc"/>
    <property type="match status" value="1"/>
</dbReference>
<evidence type="ECO:0000256" key="3">
    <source>
        <dbReference type="ARBA" id="ARBA00022527"/>
    </source>
</evidence>
<feature type="region of interest" description="Disordered" evidence="16">
    <location>
        <begin position="1476"/>
        <end position="1504"/>
    </location>
</feature>
<dbReference type="Pfam" id="PF00069">
    <property type="entry name" value="Pkinase"/>
    <property type="match status" value="1"/>
</dbReference>
<dbReference type="EC" id="2.7.11.1" evidence="2"/>
<dbReference type="PROSITE" id="PS50003">
    <property type="entry name" value="PH_DOMAIN"/>
    <property type="match status" value="1"/>
</dbReference>
<dbReference type="InterPro" id="IPR011009">
    <property type="entry name" value="Kinase-like_dom_sf"/>
</dbReference>
<evidence type="ECO:0000259" key="17">
    <source>
        <dbReference type="PROSITE" id="PS50003"/>
    </source>
</evidence>
<keyword evidence="10" id="KW-0862">Zinc</keyword>
<keyword evidence="11" id="KW-0067">ATP-binding</keyword>
<dbReference type="GO" id="GO:0005737">
    <property type="term" value="C:cytoplasm"/>
    <property type="evidence" value="ECO:0007669"/>
    <property type="project" value="TreeGrafter"/>
</dbReference>
<keyword evidence="7" id="KW-0547">Nucleotide-binding</keyword>
<gene>
    <name evidence="23" type="ORF">OXX778_LOCUS8612</name>
</gene>
<feature type="compositionally biased region" description="Low complexity" evidence="16">
    <location>
        <begin position="1641"/>
        <end position="1674"/>
    </location>
</feature>
<dbReference type="InterPro" id="IPR000095">
    <property type="entry name" value="CRIB_dom"/>
</dbReference>
<feature type="domain" description="Protein kinase" evidence="18">
    <location>
        <begin position="1"/>
        <end position="238"/>
    </location>
</feature>
<dbReference type="InterPro" id="IPR057529">
    <property type="entry name" value="MRCK/ROCK_PH"/>
</dbReference>
<keyword evidence="24" id="KW-1185">Reference proteome</keyword>
<accession>A0A813VXL7</accession>
<feature type="compositionally biased region" description="Polar residues" evidence="16">
    <location>
        <begin position="1572"/>
        <end position="1585"/>
    </location>
</feature>
<feature type="coiled-coil region" evidence="15">
    <location>
        <begin position="355"/>
        <end position="682"/>
    </location>
</feature>
<dbReference type="GO" id="GO:0005524">
    <property type="term" value="F:ATP binding"/>
    <property type="evidence" value="ECO:0007669"/>
    <property type="project" value="UniProtKB-KW"/>
</dbReference>
<dbReference type="SMART" id="SM00133">
    <property type="entry name" value="S_TK_X"/>
    <property type="match status" value="1"/>
</dbReference>
<dbReference type="PROSITE" id="PS50011">
    <property type="entry name" value="PROTEIN_KINASE_DOM"/>
    <property type="match status" value="1"/>
</dbReference>
<evidence type="ECO:0000256" key="10">
    <source>
        <dbReference type="ARBA" id="ARBA00022833"/>
    </source>
</evidence>
<dbReference type="OrthoDB" id="10047816at2759"/>
<evidence type="ECO:0000256" key="9">
    <source>
        <dbReference type="ARBA" id="ARBA00022777"/>
    </source>
</evidence>
<evidence type="ECO:0000256" key="2">
    <source>
        <dbReference type="ARBA" id="ARBA00012513"/>
    </source>
</evidence>
<dbReference type="SMART" id="SM00109">
    <property type="entry name" value="C1"/>
    <property type="match status" value="1"/>
</dbReference>
<comment type="caution">
    <text evidence="23">The sequence shown here is derived from an EMBL/GenBank/DDBJ whole genome shotgun (WGS) entry which is preliminary data.</text>
</comment>
<dbReference type="InterPro" id="IPR002219">
    <property type="entry name" value="PKC_DAG/PE"/>
</dbReference>
<feature type="domain" description="Phorbol-ester/DAG-type" evidence="19">
    <location>
        <begin position="894"/>
        <end position="946"/>
    </location>
</feature>
<dbReference type="Pfam" id="PF00433">
    <property type="entry name" value="Pkinase_C"/>
    <property type="match status" value="1"/>
</dbReference>
<evidence type="ECO:0000256" key="7">
    <source>
        <dbReference type="ARBA" id="ARBA00022741"/>
    </source>
</evidence>
<evidence type="ECO:0000313" key="23">
    <source>
        <dbReference type="EMBL" id="CAF0844156.1"/>
    </source>
</evidence>
<dbReference type="FunFam" id="1.10.510.10:FF:000014">
    <property type="entry name" value="Non-specific serine/threonine protein kinase"/>
    <property type="match status" value="1"/>
</dbReference>
<keyword evidence="5" id="KW-0808">Transferase</keyword>
<evidence type="ECO:0000256" key="6">
    <source>
        <dbReference type="ARBA" id="ARBA00022723"/>
    </source>
</evidence>
<dbReference type="GO" id="GO:0031032">
    <property type="term" value="P:actomyosin structure organization"/>
    <property type="evidence" value="ECO:0007669"/>
    <property type="project" value="TreeGrafter"/>
</dbReference>
<keyword evidence="9" id="KW-0418">Kinase</keyword>
<dbReference type="InterPro" id="IPR000961">
    <property type="entry name" value="AGC-kinase_C"/>
</dbReference>
<dbReference type="PROSITE" id="PS50081">
    <property type="entry name" value="ZF_DAG_PE_2"/>
    <property type="match status" value="1"/>
</dbReference>
<dbReference type="SMART" id="SM00233">
    <property type="entry name" value="PH"/>
    <property type="match status" value="1"/>
</dbReference>
<evidence type="ECO:0000256" key="1">
    <source>
        <dbReference type="ARBA" id="ARBA00005719"/>
    </source>
</evidence>
<evidence type="ECO:0000259" key="20">
    <source>
        <dbReference type="PROSITE" id="PS50108"/>
    </source>
</evidence>
<dbReference type="Pfam" id="PF25346">
    <property type="entry name" value="PH_MRCK"/>
    <property type="match status" value="1"/>
</dbReference>
<dbReference type="Proteomes" id="UP000663879">
    <property type="component" value="Unassembled WGS sequence"/>
</dbReference>
<dbReference type="Gene3D" id="3.30.200.20">
    <property type="entry name" value="Phosphorylase Kinase, domain 1"/>
    <property type="match status" value="2"/>
</dbReference>
<evidence type="ECO:0000259" key="18">
    <source>
        <dbReference type="PROSITE" id="PS50011"/>
    </source>
</evidence>
<dbReference type="SMART" id="SM00036">
    <property type="entry name" value="CNH"/>
    <property type="match status" value="1"/>
</dbReference>
<evidence type="ECO:0000256" key="5">
    <source>
        <dbReference type="ARBA" id="ARBA00022679"/>
    </source>
</evidence>
<evidence type="ECO:0000256" key="8">
    <source>
        <dbReference type="ARBA" id="ARBA00022771"/>
    </source>
</evidence>
<evidence type="ECO:0000256" key="13">
    <source>
        <dbReference type="ARBA" id="ARBA00047899"/>
    </source>
</evidence>
<dbReference type="InterPro" id="IPR001849">
    <property type="entry name" value="PH_domain"/>
</dbReference>
<feature type="coiled-coil region" evidence="15">
    <location>
        <begin position="780"/>
        <end position="821"/>
    </location>
</feature>
<feature type="domain" description="PH" evidence="17">
    <location>
        <begin position="966"/>
        <end position="1082"/>
    </location>
</feature>
<dbReference type="InterPro" id="IPR031597">
    <property type="entry name" value="KELK"/>
</dbReference>
<dbReference type="InterPro" id="IPR017892">
    <property type="entry name" value="Pkinase_C"/>
</dbReference>
<dbReference type="PROSITE" id="PS50219">
    <property type="entry name" value="CNH"/>
    <property type="match status" value="1"/>
</dbReference>
<keyword evidence="6" id="KW-0479">Metal-binding</keyword>
<evidence type="ECO:0000259" key="21">
    <source>
        <dbReference type="PROSITE" id="PS50219"/>
    </source>
</evidence>
<dbReference type="Gene3D" id="3.30.60.20">
    <property type="match status" value="1"/>
</dbReference>
<evidence type="ECO:0000256" key="14">
    <source>
        <dbReference type="ARBA" id="ARBA00048679"/>
    </source>
</evidence>
<feature type="region of interest" description="Disordered" evidence="16">
    <location>
        <begin position="1553"/>
        <end position="1589"/>
    </location>
</feature>
<dbReference type="SUPFAM" id="SSF57889">
    <property type="entry name" value="Cysteine-rich domain"/>
    <property type="match status" value="1"/>
</dbReference>
<organism evidence="23 24">
    <name type="scientific">Brachionus calyciflorus</name>
    <dbReference type="NCBI Taxonomy" id="104777"/>
    <lineage>
        <taxon>Eukaryota</taxon>
        <taxon>Metazoa</taxon>
        <taxon>Spiralia</taxon>
        <taxon>Gnathifera</taxon>
        <taxon>Rotifera</taxon>
        <taxon>Eurotatoria</taxon>
        <taxon>Monogononta</taxon>
        <taxon>Pseudotrocha</taxon>
        <taxon>Ploima</taxon>
        <taxon>Brachionidae</taxon>
        <taxon>Brachionus</taxon>
    </lineage>
</organism>
<feature type="domain" description="CRIB" evidence="20">
    <location>
        <begin position="1505"/>
        <end position="1518"/>
    </location>
</feature>
<dbReference type="SUPFAM" id="SSF50729">
    <property type="entry name" value="PH domain-like"/>
    <property type="match status" value="1"/>
</dbReference>
<evidence type="ECO:0000313" key="24">
    <source>
        <dbReference type="Proteomes" id="UP000663879"/>
    </source>
</evidence>
<dbReference type="InterPro" id="IPR008271">
    <property type="entry name" value="Ser/Thr_kinase_AS"/>
</dbReference>
<feature type="compositionally biased region" description="Low complexity" evidence="16">
    <location>
        <begin position="1483"/>
        <end position="1504"/>
    </location>
</feature>
<dbReference type="InterPro" id="IPR000719">
    <property type="entry name" value="Prot_kinase_dom"/>
</dbReference>
<evidence type="ECO:0000256" key="15">
    <source>
        <dbReference type="SAM" id="Coils"/>
    </source>
</evidence>
<evidence type="ECO:0000256" key="4">
    <source>
        <dbReference type="ARBA" id="ARBA00022553"/>
    </source>
</evidence>
<proteinExistence type="inferred from homology"/>
<dbReference type="GO" id="GO:0008270">
    <property type="term" value="F:zinc ion binding"/>
    <property type="evidence" value="ECO:0007669"/>
    <property type="project" value="UniProtKB-KW"/>
</dbReference>
<dbReference type="EMBL" id="CAJNOC010001200">
    <property type="protein sequence ID" value="CAF0844156.1"/>
    <property type="molecule type" value="Genomic_DNA"/>
</dbReference>
<dbReference type="PROSITE" id="PS50108">
    <property type="entry name" value="CRIB"/>
    <property type="match status" value="1"/>
</dbReference>
<reference evidence="23" key="1">
    <citation type="submission" date="2021-02" db="EMBL/GenBank/DDBJ databases">
        <authorList>
            <person name="Nowell W R."/>
        </authorList>
    </citation>
    <scope>NUCLEOTIDE SEQUENCE</scope>
    <source>
        <strain evidence="23">Ploen Becks lab</strain>
    </source>
</reference>
<dbReference type="Pfam" id="PF00780">
    <property type="entry name" value="CNH"/>
    <property type="match status" value="1"/>
</dbReference>
<dbReference type="PANTHER" id="PTHR22988">
    <property type="entry name" value="MYOTONIC DYSTROPHY S/T KINASE-RELATED"/>
    <property type="match status" value="1"/>
</dbReference>
<comment type="similarity">
    <text evidence="1">Belongs to the protein kinase superfamily. AGC Ser/Thr protein kinase family. DMPK subfamily.</text>
</comment>
<feature type="domain" description="CNH" evidence="21">
    <location>
        <begin position="1111"/>
        <end position="1410"/>
    </location>
</feature>
<evidence type="ECO:0000259" key="19">
    <source>
        <dbReference type="PROSITE" id="PS50081"/>
    </source>
</evidence>
<feature type="compositionally biased region" description="Low complexity" evidence="16">
    <location>
        <begin position="1708"/>
        <end position="1720"/>
    </location>
</feature>
<sequence>MISYIDLTIQTACYREERDVLVKGNPLWITKLHYAFQDNDNLYLVMDYYCGGDLLTLLSKFDRLPEDMAKFYLAETVLAIDSLHKLGYVHRDIKPDNILLDVNGHIRLADFGSCLKMLPDGTVQSNVAVGTPDYISPEILRAMEENQGRYGSECDWWSLGIVMYEMLYGETPFYAESLVDTYGKIMNHENKFSIPKDDDPDYAPISEEAKNLLKKLVCNKDQRLGKNGLDDFKSHPFFDGIEWDNIRNMTPPYIPEVSSPYDTSNFDTDEEMKQKETLPSNKNAAFKGYHLPFIGYTYTKNTILNDCHSLLDFINYDLVNKKYELKTESLSSNSSITITKTTESIKIETDSTHLIGEYESKISKLESEKLELLNRLNEKNFDQIDCKDSDLKSEISELTKRLNEMVNLYDSAKHNENEEKIKNKQLERTVRGLKNDKEQLTSQIIDLKERIEVQSKDLVETQLQRKLAVQEFTDVNEKVNELRSKNAKLQNELINKEDEMHDLKKMVQDSRVDLDKRERQIEDLKQKIHNLSEGISRLENEKVDYIKQLNVKNEQSDKMVKSTQETDNLHEINTQLNKELTLVKSNLESSQNEINQLKDDNLILSNEIQALKERNSIQLRENSLKFEEQLNDVLQSKDKEILFMKNEINKYVEENEKLNNVINRLQLEKHSLEEEINQFNETKLAMNKYDMQMNEILTMLNDEKTVRGHLRSLASKLIEEVDALKMQTIANNPLLVNNNMPNAAAWKNRCSEKREQIKVRNMEISLEKEVQAKGQLIEENNYLKHELDQKAHKINDLQNQIDEMKSEALKYNAEIKELKEELLLNQNIDANQQKIQSNSQVSNITTSFYSSETINEEHKIEENKLETLQPSTISVSSNSSCTQISQNETTPSSEHKFEVVSFAVIERCEYCCGIMYGLTRQGIKCRGKNCSYLCHPKCRQNLPYNCPININQRVKLKGVDFNRGIGTLMQGHLKIPKLGGVKKGWIEHFVYLSNARLFVCPIIDQKASVNPVLIIDIRDIQFTVDTASESDVIHANKKDLPCIFIINVTKLKTPFLRQKFLFCAKDEKDKSNWINVLKDLNERLVQAAKLSSDPVNLNVFEAREICDANGIRNANSACIYDNERVLIASDEGIDVIDIKVDCTLHKIHDKRTFLIDVCREENTIVAISSKNHQIFLFQTVVVEGLPADIVKIDETKGCNLFCLGKLVNTDQRTMSTSSTTTTSTVSSSGSYTANVTNLLCVAVKKLIIVYEINSNFKPKYRKLREIELPMNVQSLQIINNQLCIGFQSEFTLYSLAQETAPIALLQPDKDKSLQFLIKDPINALMAVQITNDEYLLVFENLGVYVNISGCRSRVEEIMWPSKPLFVAYKEPYLMCFCDRGIDIFNVVKGEWIQILQFAKTKPLDKTGSLCLPNESQDAIGLIHFKQIGEDEIISIAPRNRSLIKSKFRKGSLNRTEDTNLSLANTTLNTNASINQTSHATQGSTALNYSNSSASSSGGNSRKSLISNPINFQHIKHLGPNDGKSLMTTDSNLLTSGLPPLSTTSRLVNISFNENNQNYSHPPPPKKSQSSSGMRQITKTEISAPTNFRHVIRGAGEIGIPKENVSIKVPQSPPTITKSDSTRSNDSTPLSNQLPNIQQVKSSSLSSSSSSSSSILNSPNSLNSSANTSNLNANTTNGESLAQAVSNTLKTSSVLYNDTLLNKNTQMGSSNRSHSSSMSNS</sequence>
<feature type="compositionally biased region" description="Polar residues" evidence="16">
    <location>
        <begin position="1613"/>
        <end position="1640"/>
    </location>
</feature>
<evidence type="ECO:0000259" key="22">
    <source>
        <dbReference type="PROSITE" id="PS51285"/>
    </source>
</evidence>
<dbReference type="PANTHER" id="PTHR22988:SF66">
    <property type="entry name" value="SERINE_THREONINE-PROTEIN KINASE GENGHIS KHAN"/>
    <property type="match status" value="1"/>
</dbReference>
<comment type="catalytic activity">
    <reaction evidence="13">
        <text>L-threonyl-[protein] + ATP = O-phospho-L-threonyl-[protein] + ADP + H(+)</text>
        <dbReference type="Rhea" id="RHEA:46608"/>
        <dbReference type="Rhea" id="RHEA-COMP:11060"/>
        <dbReference type="Rhea" id="RHEA-COMP:11605"/>
        <dbReference type="ChEBI" id="CHEBI:15378"/>
        <dbReference type="ChEBI" id="CHEBI:30013"/>
        <dbReference type="ChEBI" id="CHEBI:30616"/>
        <dbReference type="ChEBI" id="CHEBI:61977"/>
        <dbReference type="ChEBI" id="CHEBI:456216"/>
        <dbReference type="EC" id="2.7.11.1"/>
    </reaction>
</comment>
<feature type="region of interest" description="Disordered" evidence="16">
    <location>
        <begin position="1601"/>
        <end position="1674"/>
    </location>
</feature>